<dbReference type="PANTHER" id="PTHR33608">
    <property type="entry name" value="BLL2464 PROTEIN"/>
    <property type="match status" value="1"/>
</dbReference>
<dbReference type="InterPro" id="IPR002881">
    <property type="entry name" value="DUF58"/>
</dbReference>
<dbReference type="Pfam" id="PF01882">
    <property type="entry name" value="DUF58"/>
    <property type="match status" value="1"/>
</dbReference>
<protein>
    <submittedName>
        <fullName evidence="3">DUF58 domain-containing protein</fullName>
    </submittedName>
</protein>
<feature type="domain" description="VWFA" evidence="2">
    <location>
        <begin position="104"/>
        <end position="269"/>
    </location>
</feature>
<dbReference type="EMBL" id="CP089984">
    <property type="protein sequence ID" value="WXB19947.1"/>
    <property type="molecule type" value="Genomic_DNA"/>
</dbReference>
<evidence type="ECO:0000259" key="2">
    <source>
        <dbReference type="SMART" id="SM00327"/>
    </source>
</evidence>
<name>A0ABZ2MBQ4_9BACT</name>
<evidence type="ECO:0000256" key="1">
    <source>
        <dbReference type="SAM" id="MobiDB-lite"/>
    </source>
</evidence>
<evidence type="ECO:0000313" key="4">
    <source>
        <dbReference type="Proteomes" id="UP001370348"/>
    </source>
</evidence>
<dbReference type="PANTHER" id="PTHR33608:SF7">
    <property type="entry name" value="DUF58 DOMAIN-CONTAINING PROTEIN"/>
    <property type="match status" value="1"/>
</dbReference>
<dbReference type="RefSeq" id="WP_394829546.1">
    <property type="nucleotide sequence ID" value="NZ_CP089984.1"/>
</dbReference>
<sequence length="317" mass="36539">MGLLESLRQSLPFGSRRSEGGRSAGGEDLFDDDFQRKLDYLAIVSRRVFAGRMRAERRTKKTGSGVEFADHREYQPGDDFRYLDWNVYQRFDRLLLRLFEEEEDLAIYFIVDASGSMAFGGGDKLRYAKRICAALAYVGLANLDRVCIVSTSDRVMMRMAETRGKARIFKVFRFLRELTPAGATDLGDALKTFVAQHKRRGLAVLISDLYDPQGFERGINVLRYNKFDPFVVHVVDKAEEQPKLFGDVLLYDCETGDEREVTVTPKVLARFREEYGKYIHDIERFCATRQVPYVRADVTVPFDELILRVFRRGGFLR</sequence>
<dbReference type="InterPro" id="IPR036465">
    <property type="entry name" value="vWFA_dom_sf"/>
</dbReference>
<dbReference type="SMART" id="SM00327">
    <property type="entry name" value="VWA"/>
    <property type="match status" value="1"/>
</dbReference>
<dbReference type="CDD" id="cd00198">
    <property type="entry name" value="vWFA"/>
    <property type="match status" value="1"/>
</dbReference>
<gene>
    <name evidence="3" type="ORF">LZC94_22330</name>
</gene>
<dbReference type="InterPro" id="IPR002035">
    <property type="entry name" value="VWF_A"/>
</dbReference>
<dbReference type="SUPFAM" id="SSF53300">
    <property type="entry name" value="vWA-like"/>
    <property type="match status" value="1"/>
</dbReference>
<keyword evidence="4" id="KW-1185">Reference proteome</keyword>
<accession>A0ABZ2MBQ4</accession>
<organism evidence="3 4">
    <name type="scientific">Pendulispora albinea</name>
    <dbReference type="NCBI Taxonomy" id="2741071"/>
    <lineage>
        <taxon>Bacteria</taxon>
        <taxon>Pseudomonadati</taxon>
        <taxon>Myxococcota</taxon>
        <taxon>Myxococcia</taxon>
        <taxon>Myxococcales</taxon>
        <taxon>Sorangiineae</taxon>
        <taxon>Pendulisporaceae</taxon>
        <taxon>Pendulispora</taxon>
    </lineage>
</organism>
<dbReference type="Proteomes" id="UP001370348">
    <property type="component" value="Chromosome"/>
</dbReference>
<evidence type="ECO:0000313" key="3">
    <source>
        <dbReference type="EMBL" id="WXB19947.1"/>
    </source>
</evidence>
<feature type="region of interest" description="Disordered" evidence="1">
    <location>
        <begin position="1"/>
        <end position="24"/>
    </location>
</feature>
<dbReference type="Gene3D" id="3.40.50.410">
    <property type="entry name" value="von Willebrand factor, type A domain"/>
    <property type="match status" value="1"/>
</dbReference>
<reference evidence="3 4" key="1">
    <citation type="submission" date="2021-12" db="EMBL/GenBank/DDBJ databases">
        <title>Discovery of the Pendulisporaceae a myxobacterial family with distinct sporulation behavior and unique specialized metabolism.</title>
        <authorList>
            <person name="Garcia R."/>
            <person name="Popoff A."/>
            <person name="Bader C.D."/>
            <person name="Loehr J."/>
            <person name="Walesch S."/>
            <person name="Walt C."/>
            <person name="Boldt J."/>
            <person name="Bunk B."/>
            <person name="Haeckl F.J.F.P.J."/>
            <person name="Gunesch A.P."/>
            <person name="Birkelbach J."/>
            <person name="Nuebel U."/>
            <person name="Pietschmann T."/>
            <person name="Bach T."/>
            <person name="Mueller R."/>
        </authorList>
    </citation>
    <scope>NUCLEOTIDE SEQUENCE [LARGE SCALE GENOMIC DNA]</scope>
    <source>
        <strain evidence="3 4">MSr11954</strain>
    </source>
</reference>
<proteinExistence type="predicted"/>